<evidence type="ECO:0000256" key="6">
    <source>
        <dbReference type="SAM" id="Phobius"/>
    </source>
</evidence>
<evidence type="ECO:0000313" key="8">
    <source>
        <dbReference type="Ensembl" id="ENSGMOP00000034779.1"/>
    </source>
</evidence>
<keyword evidence="4" id="KW-0325">Glycoprotein</keyword>
<dbReference type="GO" id="GO:0016020">
    <property type="term" value="C:membrane"/>
    <property type="evidence" value="ECO:0007669"/>
    <property type="project" value="UniProtKB-SubCell"/>
</dbReference>
<dbReference type="OMA" id="KHPNENT"/>
<dbReference type="InterPro" id="IPR013783">
    <property type="entry name" value="Ig-like_fold"/>
</dbReference>
<proteinExistence type="predicted"/>
<dbReference type="AlphaFoldDB" id="A0A8C5AP97"/>
<evidence type="ECO:0000256" key="1">
    <source>
        <dbReference type="ARBA" id="ARBA00004370"/>
    </source>
</evidence>
<evidence type="ECO:0000256" key="3">
    <source>
        <dbReference type="ARBA" id="ARBA00023136"/>
    </source>
</evidence>
<sequence length="312" mass="34934">MHLCSIFLHVLYFLNYWFVALQGSEHHTSAVFLLKGKDLFMEINTQKPNGLFLWRFKPKKIVRHDSDGRTRFFDKRAKLSTENYSLQIENLRLNDSGNYQAVDMGGEEEKVIAEYNVTVQERVSPVVLKGLSGSPSRESCNVTVTCSTLSYSLNSTFTCTNQTCSGDGGDTAEVMTPDVLLQLYLSNGLNAICNHSNKVSWSNATMEIKPLCFEDDVIPHIDHHQRKKIIIISSCLVCFIILGCILVALYKRRKNNKRNINSRGSDDRSPNGDQSPTVYSMLGPSSIPLEPIPPQTAAPEGIYAQVDKHGRA</sequence>
<dbReference type="InterPro" id="IPR015631">
    <property type="entry name" value="CD2/SLAM_rcpt"/>
</dbReference>
<reference evidence="8" key="2">
    <citation type="submission" date="2025-09" db="UniProtKB">
        <authorList>
            <consortium name="Ensembl"/>
        </authorList>
    </citation>
    <scope>IDENTIFICATION</scope>
</reference>
<keyword evidence="9" id="KW-1185">Reference proteome</keyword>
<evidence type="ECO:0000256" key="5">
    <source>
        <dbReference type="SAM" id="MobiDB-lite"/>
    </source>
</evidence>
<dbReference type="SUPFAM" id="SSF48726">
    <property type="entry name" value="Immunoglobulin"/>
    <property type="match status" value="1"/>
</dbReference>
<dbReference type="Proteomes" id="UP000694546">
    <property type="component" value="Chromosome 16"/>
</dbReference>
<evidence type="ECO:0008006" key="10">
    <source>
        <dbReference type="Google" id="ProtNLM"/>
    </source>
</evidence>
<evidence type="ECO:0000256" key="7">
    <source>
        <dbReference type="SAM" id="SignalP"/>
    </source>
</evidence>
<keyword evidence="6" id="KW-0812">Transmembrane</keyword>
<protein>
    <recommendedName>
        <fullName evidence="10">Immunoglobulin subtype domain-containing protein</fullName>
    </recommendedName>
</protein>
<name>A0A8C5AP97_GADMO</name>
<keyword evidence="6" id="KW-1133">Transmembrane helix</keyword>
<accession>A0A8C5AP97</accession>
<organism evidence="8 9">
    <name type="scientific">Gadus morhua</name>
    <name type="common">Atlantic cod</name>
    <dbReference type="NCBI Taxonomy" id="8049"/>
    <lineage>
        <taxon>Eukaryota</taxon>
        <taxon>Metazoa</taxon>
        <taxon>Chordata</taxon>
        <taxon>Craniata</taxon>
        <taxon>Vertebrata</taxon>
        <taxon>Euteleostomi</taxon>
        <taxon>Actinopterygii</taxon>
        <taxon>Neopterygii</taxon>
        <taxon>Teleostei</taxon>
        <taxon>Neoteleostei</taxon>
        <taxon>Acanthomorphata</taxon>
        <taxon>Zeiogadaria</taxon>
        <taxon>Gadariae</taxon>
        <taxon>Gadiformes</taxon>
        <taxon>Gadoidei</taxon>
        <taxon>Gadidae</taxon>
        <taxon>Gadus</taxon>
    </lineage>
</organism>
<evidence type="ECO:0000256" key="2">
    <source>
        <dbReference type="ARBA" id="ARBA00022729"/>
    </source>
</evidence>
<evidence type="ECO:0000313" key="9">
    <source>
        <dbReference type="Proteomes" id="UP000694546"/>
    </source>
</evidence>
<comment type="subcellular location">
    <subcellularLocation>
        <location evidence="1">Membrane</location>
    </subcellularLocation>
</comment>
<dbReference type="InterPro" id="IPR036179">
    <property type="entry name" value="Ig-like_dom_sf"/>
</dbReference>
<reference evidence="8" key="1">
    <citation type="submission" date="2025-08" db="UniProtKB">
        <authorList>
            <consortium name="Ensembl"/>
        </authorList>
    </citation>
    <scope>IDENTIFICATION</scope>
</reference>
<keyword evidence="3 6" id="KW-0472">Membrane</keyword>
<dbReference type="GeneTree" id="ENSGT01130000279357"/>
<feature type="signal peptide" evidence="7">
    <location>
        <begin position="1"/>
        <end position="23"/>
    </location>
</feature>
<dbReference type="PANTHER" id="PTHR12080">
    <property type="entry name" value="SIGNALING LYMPHOCYTIC ACTIVATION MOLECULE"/>
    <property type="match status" value="1"/>
</dbReference>
<dbReference type="Gene3D" id="2.60.40.10">
    <property type="entry name" value="Immunoglobulins"/>
    <property type="match status" value="1"/>
</dbReference>
<evidence type="ECO:0000256" key="4">
    <source>
        <dbReference type="ARBA" id="ARBA00023180"/>
    </source>
</evidence>
<feature type="region of interest" description="Disordered" evidence="5">
    <location>
        <begin position="258"/>
        <end position="312"/>
    </location>
</feature>
<dbReference type="Ensembl" id="ENSGMOT00000075824.1">
    <property type="protein sequence ID" value="ENSGMOP00000034779.1"/>
    <property type="gene ID" value="ENSGMOG00000034807.1"/>
</dbReference>
<keyword evidence="2 7" id="KW-0732">Signal</keyword>
<dbReference type="PANTHER" id="PTHR12080:SF80">
    <property type="entry name" value="IMMUNOGLOBULIN V-SET DOMAIN-CONTAINING PROTEIN"/>
    <property type="match status" value="1"/>
</dbReference>
<feature type="chain" id="PRO_5034893115" description="Immunoglobulin subtype domain-containing protein" evidence="7">
    <location>
        <begin position="24"/>
        <end position="312"/>
    </location>
</feature>
<feature type="transmembrane region" description="Helical" evidence="6">
    <location>
        <begin position="229"/>
        <end position="250"/>
    </location>
</feature>